<dbReference type="InterPro" id="IPR020904">
    <property type="entry name" value="Sc_DH/Rdtase_CS"/>
</dbReference>
<keyword evidence="5" id="KW-1185">Reference proteome</keyword>
<protein>
    <recommendedName>
        <fullName evidence="6">D-arabinitol 2-dehydrogenase</fullName>
    </recommendedName>
</protein>
<dbReference type="PROSITE" id="PS00061">
    <property type="entry name" value="ADH_SHORT"/>
    <property type="match status" value="1"/>
</dbReference>
<dbReference type="GO" id="GO:0050664">
    <property type="term" value="F:oxidoreductase activity, acting on NAD(P)H, oxygen as acceptor"/>
    <property type="evidence" value="ECO:0007669"/>
    <property type="project" value="TreeGrafter"/>
</dbReference>
<evidence type="ECO:0000313" key="4">
    <source>
        <dbReference type="EMBL" id="KAG9498610.1"/>
    </source>
</evidence>
<proteinExistence type="inferred from homology"/>
<evidence type="ECO:0000256" key="1">
    <source>
        <dbReference type="ARBA" id="ARBA00006484"/>
    </source>
</evidence>
<evidence type="ECO:0000256" key="2">
    <source>
        <dbReference type="ARBA" id="ARBA00022857"/>
    </source>
</evidence>
<evidence type="ECO:0000313" key="5">
    <source>
        <dbReference type="Proteomes" id="UP000827133"/>
    </source>
</evidence>
<dbReference type="EMBL" id="JAHBCI010000007">
    <property type="protein sequence ID" value="KAG9498610.1"/>
    <property type="molecule type" value="Genomic_DNA"/>
</dbReference>
<dbReference type="InterPro" id="IPR036291">
    <property type="entry name" value="NAD(P)-bd_dom_sf"/>
</dbReference>
<dbReference type="PANTHER" id="PTHR43008:SF10">
    <property type="entry name" value="CHAIN DEHYDROGENASE_OXIDOREDUCTASE, PUTATIVE (AFU_ORTHOLOGUE AFUA_2G15740)-RELATED"/>
    <property type="match status" value="1"/>
</dbReference>
<keyword evidence="3" id="KW-0560">Oxidoreductase</keyword>
<gene>
    <name evidence="4" type="ORF">J7337_009418</name>
</gene>
<comment type="similarity">
    <text evidence="1">Belongs to the short-chain dehydrogenases/reductases (SDR) family.</text>
</comment>
<dbReference type="PANTHER" id="PTHR43008">
    <property type="entry name" value="BENZIL REDUCTASE"/>
    <property type="match status" value="1"/>
</dbReference>
<name>A0A9P8DAZ1_9HYPO</name>
<dbReference type="KEGG" id="fmu:J7337_009418"/>
<dbReference type="PRINTS" id="PR00081">
    <property type="entry name" value="GDHRDH"/>
</dbReference>
<dbReference type="Gene3D" id="3.40.50.720">
    <property type="entry name" value="NAD(P)-binding Rossmann-like Domain"/>
    <property type="match status" value="1"/>
</dbReference>
<dbReference type="Proteomes" id="UP000827133">
    <property type="component" value="Unassembled WGS sequence"/>
</dbReference>
<reference evidence="4" key="1">
    <citation type="journal article" date="2021" name="Mol. Plant Microbe Interact.">
        <title>Telomere to telomere genome assembly of Fusarium musae F31, causal agent of crown rot disease of banana.</title>
        <authorList>
            <person name="Degradi L."/>
            <person name="Tava V."/>
            <person name="Kunova A."/>
            <person name="Cortesi P."/>
            <person name="Saracchi M."/>
            <person name="Pasquali M."/>
        </authorList>
    </citation>
    <scope>NUCLEOTIDE SEQUENCE</scope>
    <source>
        <strain evidence="4">F31</strain>
    </source>
</reference>
<organism evidence="4 5">
    <name type="scientific">Fusarium musae</name>
    <dbReference type="NCBI Taxonomy" id="1042133"/>
    <lineage>
        <taxon>Eukaryota</taxon>
        <taxon>Fungi</taxon>
        <taxon>Dikarya</taxon>
        <taxon>Ascomycota</taxon>
        <taxon>Pezizomycotina</taxon>
        <taxon>Sordariomycetes</taxon>
        <taxon>Hypocreomycetidae</taxon>
        <taxon>Hypocreales</taxon>
        <taxon>Nectriaceae</taxon>
        <taxon>Fusarium</taxon>
    </lineage>
</organism>
<dbReference type="FunFam" id="3.40.50.720:FF:000084">
    <property type="entry name" value="Short-chain dehydrogenase reductase"/>
    <property type="match status" value="1"/>
</dbReference>
<accession>A0A9P8DAZ1</accession>
<dbReference type="SUPFAM" id="SSF51735">
    <property type="entry name" value="NAD(P)-binding Rossmann-fold domains"/>
    <property type="match status" value="1"/>
</dbReference>
<dbReference type="RefSeq" id="XP_044677610.1">
    <property type="nucleotide sequence ID" value="XM_044827016.1"/>
</dbReference>
<dbReference type="AlphaFoldDB" id="A0A9P8DAZ1"/>
<evidence type="ECO:0000256" key="3">
    <source>
        <dbReference type="ARBA" id="ARBA00023002"/>
    </source>
</evidence>
<sequence length="330" mass="35630">MSASILKRATCSIASKTYSHGRIAALRKTPFASKPICQRSMHTTENDSAKPMNPDPRENPAHELTLARGTNVGRKRFSDFELAGKVFIVTGGAQGLGLTLAESLVEAGGKGWHEAQARVVPEWGGSLHYCKQDVSDAEGLDRLITAIADENQGLDGAIAAAGVQHISPTVEYNADEVEQMLSINYTGVFMTAKSAAKQMMKYKKRGSICLIASISGLKANRGLVSPVYNSSKAAVIQLARNLAMEWSPIQKDGTGGIRVNCISPGHIMTPMVQSNFEEVPGMREEWEREIIMGRLAETQEFKGAALFLLSNASSYMTGNNLVIDGGHTSW</sequence>
<evidence type="ECO:0008006" key="6">
    <source>
        <dbReference type="Google" id="ProtNLM"/>
    </source>
</evidence>
<keyword evidence="2" id="KW-0521">NADP</keyword>
<dbReference type="Pfam" id="PF13561">
    <property type="entry name" value="adh_short_C2"/>
    <property type="match status" value="1"/>
</dbReference>
<dbReference type="InterPro" id="IPR002347">
    <property type="entry name" value="SDR_fam"/>
</dbReference>
<comment type="caution">
    <text evidence="4">The sequence shown here is derived from an EMBL/GenBank/DDBJ whole genome shotgun (WGS) entry which is preliminary data.</text>
</comment>
<dbReference type="GO" id="GO:0016616">
    <property type="term" value="F:oxidoreductase activity, acting on the CH-OH group of donors, NAD or NADP as acceptor"/>
    <property type="evidence" value="ECO:0007669"/>
    <property type="project" value="UniProtKB-ARBA"/>
</dbReference>
<dbReference type="GeneID" id="68317274"/>